<dbReference type="InParanoid" id="A0A7M7R1A1"/>
<name>A0A7M7R1A1_NASVI</name>
<organism evidence="1 2">
    <name type="scientific">Nasonia vitripennis</name>
    <name type="common">Parasitic wasp</name>
    <dbReference type="NCBI Taxonomy" id="7425"/>
    <lineage>
        <taxon>Eukaryota</taxon>
        <taxon>Metazoa</taxon>
        <taxon>Ecdysozoa</taxon>
        <taxon>Arthropoda</taxon>
        <taxon>Hexapoda</taxon>
        <taxon>Insecta</taxon>
        <taxon>Pterygota</taxon>
        <taxon>Neoptera</taxon>
        <taxon>Endopterygota</taxon>
        <taxon>Hymenoptera</taxon>
        <taxon>Apocrita</taxon>
        <taxon>Proctotrupomorpha</taxon>
        <taxon>Chalcidoidea</taxon>
        <taxon>Pteromalidae</taxon>
        <taxon>Pteromalinae</taxon>
        <taxon>Nasonia</taxon>
    </lineage>
</organism>
<dbReference type="GeneID" id="116738669"/>
<evidence type="ECO:0000313" key="1">
    <source>
        <dbReference type="EnsemblMetazoa" id="XP_032457801"/>
    </source>
</evidence>
<keyword evidence="2" id="KW-1185">Reference proteome</keyword>
<proteinExistence type="predicted"/>
<dbReference type="RefSeq" id="XP_032457801.1">
    <property type="nucleotide sequence ID" value="XM_032601910.1"/>
</dbReference>
<dbReference type="KEGG" id="nvi:116738669"/>
<dbReference type="OrthoDB" id="7701215at2759"/>
<sequence length="497" mass="57959">MNKKVMSDVFKFADTKKVGPHCLETGKKKYPCFYCDEKLTTLSRHYKSKHAEEAIVQEIKQYEPSRRLKGQKITDNQKYTDYLYSYLRKAAILKHNLQADFNDQFHIARTRRESDEDRTVSMYELCTTCSGFYAKSYYHKHVKKCTNNTKSTLQARIEGNAAIGKKSASIKEHLQKVLLNLRKGAIKDIIEEDDVIITFGNGLSYKHRHHYHQGDMIRARLRCTARFLTILRNISNNTVKSYADFFKPEHLDYLFPAINEIGQYNQVTDLYDVPATAAAAGAYVNELCDTYIGMCIKAKDQSACDDAMKFMHLYKTDYNKYVTKSVAESTVEMQRNNKVELPTEEDLRLFYTSITSRRDELIDDLKNNGFNMTKWIELGEVTTIHLVMFSSRRVGETERLKKGNFAKIERLESNNNGSRKLSYEEIEFLQSFRRILIRGKLNRTVPLLMIDKDEEAINLYMSFFKVEEANVDKNNPYVFALPHFSHKLDQEFERNII</sequence>
<dbReference type="PANTHER" id="PTHR33480:SF1">
    <property type="entry name" value="TYR RECOMBINASE DOMAIN-CONTAINING PROTEIN"/>
    <property type="match status" value="1"/>
</dbReference>
<dbReference type="AlphaFoldDB" id="A0A7M7R1A1"/>
<dbReference type="EnsemblMetazoa" id="XM_032601910">
    <property type="protein sequence ID" value="XP_032457801"/>
    <property type="gene ID" value="LOC116738669"/>
</dbReference>
<protein>
    <submittedName>
        <fullName evidence="1">Uncharacterized protein</fullName>
    </submittedName>
</protein>
<reference evidence="1" key="1">
    <citation type="submission" date="2021-01" db="UniProtKB">
        <authorList>
            <consortium name="EnsemblMetazoa"/>
        </authorList>
    </citation>
    <scope>IDENTIFICATION</scope>
</reference>
<dbReference type="Proteomes" id="UP000002358">
    <property type="component" value="Unassembled WGS sequence"/>
</dbReference>
<dbReference type="PANTHER" id="PTHR33480">
    <property type="entry name" value="SET DOMAIN-CONTAINING PROTEIN-RELATED"/>
    <property type="match status" value="1"/>
</dbReference>
<accession>A0A7M7R1A1</accession>
<evidence type="ECO:0000313" key="2">
    <source>
        <dbReference type="Proteomes" id="UP000002358"/>
    </source>
</evidence>